<dbReference type="InterPro" id="IPR050325">
    <property type="entry name" value="Prot/Nucl_acid_deglycase"/>
</dbReference>
<dbReference type="InterPro" id="IPR002818">
    <property type="entry name" value="DJ-1/PfpI"/>
</dbReference>
<proteinExistence type="predicted"/>
<dbReference type="AlphaFoldDB" id="A0A917ZKU4"/>
<feature type="domain" description="DJ-1/PfpI" evidence="1">
    <location>
        <begin position="13"/>
        <end position="182"/>
    </location>
</feature>
<comment type="caution">
    <text evidence="2">The sequence shown here is derived from an EMBL/GenBank/DDBJ whole genome shotgun (WGS) entry which is preliminary data.</text>
</comment>
<gene>
    <name evidence="2" type="primary">yoaZ</name>
    <name evidence="2" type="ORF">GCM10012280_17910</name>
</gene>
<keyword evidence="2" id="KW-0645">Protease</keyword>
<dbReference type="GO" id="GO:0005737">
    <property type="term" value="C:cytoplasm"/>
    <property type="evidence" value="ECO:0007669"/>
    <property type="project" value="TreeGrafter"/>
</dbReference>
<dbReference type="CDD" id="cd03140">
    <property type="entry name" value="GATase1_PfpI_3"/>
    <property type="match status" value="1"/>
</dbReference>
<evidence type="ECO:0000313" key="2">
    <source>
        <dbReference type="EMBL" id="GGO85041.1"/>
    </source>
</evidence>
<dbReference type="Gene3D" id="3.40.50.880">
    <property type="match status" value="1"/>
</dbReference>
<organism evidence="2 3">
    <name type="scientific">Wenjunlia tyrosinilytica</name>
    <dbReference type="NCBI Taxonomy" id="1544741"/>
    <lineage>
        <taxon>Bacteria</taxon>
        <taxon>Bacillati</taxon>
        <taxon>Actinomycetota</taxon>
        <taxon>Actinomycetes</taxon>
        <taxon>Kitasatosporales</taxon>
        <taxon>Streptomycetaceae</taxon>
        <taxon>Wenjunlia</taxon>
    </lineage>
</organism>
<protein>
    <submittedName>
        <fullName evidence="2">Protease YoaZ</fullName>
    </submittedName>
</protein>
<dbReference type="SUPFAM" id="SSF52317">
    <property type="entry name" value="Class I glutamine amidotransferase-like"/>
    <property type="match status" value="1"/>
</dbReference>
<dbReference type="EMBL" id="BMMS01000006">
    <property type="protein sequence ID" value="GGO85041.1"/>
    <property type="molecule type" value="Genomic_DNA"/>
</dbReference>
<name>A0A917ZKU4_9ACTN</name>
<accession>A0A917ZKU4</accession>
<dbReference type="GO" id="GO:0006508">
    <property type="term" value="P:proteolysis"/>
    <property type="evidence" value="ECO:0007669"/>
    <property type="project" value="UniProtKB-KW"/>
</dbReference>
<evidence type="ECO:0000259" key="1">
    <source>
        <dbReference type="Pfam" id="PF01965"/>
    </source>
</evidence>
<dbReference type="PANTHER" id="PTHR48094">
    <property type="entry name" value="PROTEIN/NUCLEIC ACID DEGLYCASE DJ-1-RELATED"/>
    <property type="match status" value="1"/>
</dbReference>
<reference evidence="2" key="2">
    <citation type="submission" date="2020-09" db="EMBL/GenBank/DDBJ databases">
        <authorList>
            <person name="Sun Q."/>
            <person name="Zhou Y."/>
        </authorList>
    </citation>
    <scope>NUCLEOTIDE SEQUENCE</scope>
    <source>
        <strain evidence="2">CGMCC 4.7201</strain>
    </source>
</reference>
<dbReference type="GO" id="GO:0008233">
    <property type="term" value="F:peptidase activity"/>
    <property type="evidence" value="ECO:0007669"/>
    <property type="project" value="UniProtKB-KW"/>
</dbReference>
<keyword evidence="2" id="KW-0378">Hydrolase</keyword>
<reference evidence="2" key="1">
    <citation type="journal article" date="2014" name="Int. J. Syst. Evol. Microbiol.">
        <title>Complete genome sequence of Corynebacterium casei LMG S-19264T (=DSM 44701T), isolated from a smear-ripened cheese.</title>
        <authorList>
            <consortium name="US DOE Joint Genome Institute (JGI-PGF)"/>
            <person name="Walter F."/>
            <person name="Albersmeier A."/>
            <person name="Kalinowski J."/>
            <person name="Ruckert C."/>
        </authorList>
    </citation>
    <scope>NUCLEOTIDE SEQUENCE</scope>
    <source>
        <strain evidence="2">CGMCC 4.7201</strain>
    </source>
</reference>
<evidence type="ECO:0000313" key="3">
    <source>
        <dbReference type="Proteomes" id="UP000641932"/>
    </source>
</evidence>
<sequence length="220" mass="23677">MGTPETIEQQQETVYVAVYDTLADWEVGHAIAHINNPVWQREPGRYRVVTVGAGPEPVTTVGGVRIVPDAVLEQVRPEEAAMLILPGAYTWESGDRNGAFARLAREFVEAGVPVAAICGATAGMARAGLLDDHDHTSAVAEYLAPTGYQGSERYRDEPAVTDGNVITAGPTNPVEFAREVLAKLEVYEPHVLDAWYRLYGESDPSAFPVLMAADRSGQGA</sequence>
<keyword evidence="3" id="KW-1185">Reference proteome</keyword>
<dbReference type="InterPro" id="IPR029062">
    <property type="entry name" value="Class_I_gatase-like"/>
</dbReference>
<dbReference type="PANTHER" id="PTHR48094:SF19">
    <property type="entry name" value="DJ-1_PFPI DOMAIN-CONTAINING PROTEIN"/>
    <property type="match status" value="1"/>
</dbReference>
<dbReference type="RefSeq" id="WP_189131001.1">
    <property type="nucleotide sequence ID" value="NZ_BMMS01000006.1"/>
</dbReference>
<dbReference type="Pfam" id="PF01965">
    <property type="entry name" value="DJ-1_PfpI"/>
    <property type="match status" value="1"/>
</dbReference>
<dbReference type="Proteomes" id="UP000641932">
    <property type="component" value="Unassembled WGS sequence"/>
</dbReference>